<feature type="compositionally biased region" description="Basic and acidic residues" evidence="18">
    <location>
        <begin position="154"/>
        <end position="169"/>
    </location>
</feature>
<keyword evidence="8" id="KW-0524">Neurogenesis</keyword>
<proteinExistence type="inferred from homology"/>
<evidence type="ECO:0000259" key="21">
    <source>
        <dbReference type="PROSITE" id="PS51551"/>
    </source>
</evidence>
<feature type="chain" id="PRO_5034675077" description="Ephrin-B3" evidence="20">
    <location>
        <begin position="28"/>
        <end position="309"/>
    </location>
</feature>
<evidence type="ECO:0000256" key="12">
    <source>
        <dbReference type="ARBA" id="ARBA00023180"/>
    </source>
</evidence>
<comment type="similarity">
    <text evidence="16 17">Belongs to the ephrin family.</text>
</comment>
<evidence type="ECO:0000256" key="9">
    <source>
        <dbReference type="ARBA" id="ARBA00022989"/>
    </source>
</evidence>
<reference evidence="23" key="1">
    <citation type="submission" date="2025-08" db="UniProtKB">
        <authorList>
            <consortium name="RefSeq"/>
        </authorList>
    </citation>
    <scope>IDENTIFICATION</scope>
    <source>
        <tissue evidence="23">Muscle</tissue>
    </source>
</reference>
<protein>
    <recommendedName>
        <fullName evidence="15">Ephrin-B3</fullName>
    </recommendedName>
</protein>
<evidence type="ECO:0000256" key="18">
    <source>
        <dbReference type="SAM" id="MobiDB-lite"/>
    </source>
</evidence>
<comment type="function">
    <text evidence="13">Cell surface transmembrane ligand for Eph receptors, a family of receptor tyrosine kinases which are crucial for migration, repulsion and adhesion during neuronal, vascular and epithelial development. Binds promiscuously Eph receptors residing on adjacent cells, leading to contact-dependent bidirectional signaling into neighboring cells. The signaling pathway downstream of the receptor is referred to as forward signaling while the signaling pathway downstream of the ephrin ligand is referred to as reverse signaling. May play a pivotal role in forebrain function. Binds to, and induce the collapse of, commissural axons/growth cones in vitro. May play a role in constraining the orientation of longitudinally projecting axons.</text>
</comment>
<evidence type="ECO:0000256" key="16">
    <source>
        <dbReference type="PROSITE-ProRule" id="PRU00884"/>
    </source>
</evidence>
<keyword evidence="5 19" id="KW-0812">Transmembrane</keyword>
<evidence type="ECO:0000256" key="11">
    <source>
        <dbReference type="ARBA" id="ARBA00023157"/>
    </source>
</evidence>
<keyword evidence="9 19" id="KW-1133">Transmembrane helix</keyword>
<keyword evidence="10 17" id="KW-0472">Membrane</keyword>
<evidence type="ECO:0000256" key="8">
    <source>
        <dbReference type="ARBA" id="ARBA00022902"/>
    </source>
</evidence>
<dbReference type="Proteomes" id="UP000694851">
    <property type="component" value="Unplaced"/>
</dbReference>
<dbReference type="FunFam" id="2.60.40.420:FF:000019">
    <property type="entry name" value="Putative ephrin-B3"/>
    <property type="match status" value="1"/>
</dbReference>
<evidence type="ECO:0000256" key="19">
    <source>
        <dbReference type="SAM" id="Phobius"/>
    </source>
</evidence>
<evidence type="ECO:0000313" key="23">
    <source>
        <dbReference type="RefSeq" id="XP_019520340.1"/>
    </source>
</evidence>
<evidence type="ECO:0000256" key="7">
    <source>
        <dbReference type="ARBA" id="ARBA00022782"/>
    </source>
</evidence>
<evidence type="ECO:0000256" key="15">
    <source>
        <dbReference type="ARBA" id="ARBA00069619"/>
    </source>
</evidence>
<keyword evidence="22" id="KW-1185">Reference proteome</keyword>
<keyword evidence="12" id="KW-0325">Glycoprotein</keyword>
<keyword evidence="4" id="KW-0597">Phosphoprotein</keyword>
<keyword evidence="2" id="KW-0217">Developmental protein</keyword>
<comment type="subunit">
    <text evidence="14">Interacts with GRIP1 and GRIP2.</text>
</comment>
<evidence type="ECO:0000256" key="17">
    <source>
        <dbReference type="RuleBase" id="RU004375"/>
    </source>
</evidence>
<evidence type="ECO:0000256" key="5">
    <source>
        <dbReference type="ARBA" id="ARBA00022692"/>
    </source>
</evidence>
<evidence type="ECO:0000256" key="14">
    <source>
        <dbReference type="ARBA" id="ARBA00064027"/>
    </source>
</evidence>
<dbReference type="GO" id="GO:0007411">
    <property type="term" value="P:axon guidance"/>
    <property type="evidence" value="ECO:0007669"/>
    <property type="project" value="TreeGrafter"/>
</dbReference>
<evidence type="ECO:0000256" key="20">
    <source>
        <dbReference type="SAM" id="SignalP"/>
    </source>
</evidence>
<dbReference type="PRINTS" id="PR01347">
    <property type="entry name" value="EPHRIN"/>
</dbReference>
<dbReference type="GO" id="GO:0046875">
    <property type="term" value="F:ephrin receptor binding"/>
    <property type="evidence" value="ECO:0007669"/>
    <property type="project" value="TreeGrafter"/>
</dbReference>
<evidence type="ECO:0000256" key="2">
    <source>
        <dbReference type="ARBA" id="ARBA00022473"/>
    </source>
</evidence>
<feature type="compositionally biased region" description="Gly residues" evidence="18">
    <location>
        <begin position="236"/>
        <end position="253"/>
    </location>
</feature>
<sequence>MGAPHSRPGGVRVGALLLLGFWGLVSGLSLEPVYWNSANKRFQAEGGYVLYPQIGDRLDLLCPRARPPGPHSSPNYEFYKLYLVGGAQGRRCEAPPAPNLLLTCDRPDLDLRFTIKFQEYSPNLWGHEFRSHHDYYIIGPRGGAAPRKPVSETPMERDRGAAHNLEPGKENMPGDPTSNATSRGAEGPLPPPSMPAVAGAAGGLALLLLGVAGAGGAMCWRRRRAKPSESRHPGPGSFGRGGSLGLGGGGGMGPRETEPGELGIALRGSGASDPPFCPHYEKVSGDYGHPVYIVQDGPPQSPPNIYYKV</sequence>
<feature type="domain" description="Ephrin RBD" evidence="21">
    <location>
        <begin position="28"/>
        <end position="171"/>
    </location>
</feature>
<dbReference type="GO" id="GO:0005886">
    <property type="term" value="C:plasma membrane"/>
    <property type="evidence" value="ECO:0007669"/>
    <property type="project" value="TreeGrafter"/>
</dbReference>
<keyword evidence="6 20" id="KW-0732">Signal</keyword>
<feature type="transmembrane region" description="Helical" evidence="19">
    <location>
        <begin position="196"/>
        <end position="220"/>
    </location>
</feature>
<name>A0A8B7T6W4_HIPAR</name>
<organism evidence="22 23">
    <name type="scientific">Hipposideros armiger</name>
    <name type="common">Great Himalayan leaf-nosed bat</name>
    <dbReference type="NCBI Taxonomy" id="186990"/>
    <lineage>
        <taxon>Eukaryota</taxon>
        <taxon>Metazoa</taxon>
        <taxon>Chordata</taxon>
        <taxon>Craniata</taxon>
        <taxon>Vertebrata</taxon>
        <taxon>Euteleostomi</taxon>
        <taxon>Mammalia</taxon>
        <taxon>Eutheria</taxon>
        <taxon>Laurasiatheria</taxon>
        <taxon>Chiroptera</taxon>
        <taxon>Yinpterochiroptera</taxon>
        <taxon>Rhinolophoidea</taxon>
        <taxon>Hipposideridae</taxon>
        <taxon>Hipposideros</taxon>
    </lineage>
</organism>
<evidence type="ECO:0000256" key="1">
    <source>
        <dbReference type="ARBA" id="ARBA00004479"/>
    </source>
</evidence>
<dbReference type="InterPro" id="IPR031328">
    <property type="entry name" value="Ephrin"/>
</dbReference>
<dbReference type="Gene3D" id="2.60.40.420">
    <property type="entry name" value="Cupredoxins - blue copper proteins"/>
    <property type="match status" value="1"/>
</dbReference>
<dbReference type="OrthoDB" id="6250301at2759"/>
<dbReference type="Pfam" id="PF00812">
    <property type="entry name" value="Ephrin"/>
    <property type="match status" value="1"/>
</dbReference>
<dbReference type="GeneID" id="109394593"/>
<feature type="region of interest" description="Disordered" evidence="18">
    <location>
        <begin position="144"/>
        <end position="194"/>
    </location>
</feature>
<feature type="region of interest" description="Disordered" evidence="18">
    <location>
        <begin position="223"/>
        <end position="270"/>
    </location>
</feature>
<evidence type="ECO:0000256" key="13">
    <source>
        <dbReference type="ARBA" id="ARBA00057908"/>
    </source>
</evidence>
<dbReference type="PANTHER" id="PTHR11304:SF34">
    <property type="entry name" value="EPHRIN-B3"/>
    <property type="match status" value="1"/>
</dbReference>
<comment type="caution">
    <text evidence="16">Lacks conserved residue(s) required for the propagation of feature annotation.</text>
</comment>
<feature type="signal peptide" evidence="20">
    <location>
        <begin position="1"/>
        <end position="27"/>
    </location>
</feature>
<gene>
    <name evidence="23" type="primary">EFNB3</name>
</gene>
<dbReference type="CTD" id="1949"/>
<evidence type="ECO:0000256" key="10">
    <source>
        <dbReference type="ARBA" id="ARBA00023136"/>
    </source>
</evidence>
<keyword evidence="11" id="KW-1015">Disulfide bond</keyword>
<dbReference type="InterPro" id="IPR001799">
    <property type="entry name" value="Ephrin_RBD"/>
</dbReference>
<dbReference type="GO" id="GO:0048013">
    <property type="term" value="P:ephrin receptor signaling pathway"/>
    <property type="evidence" value="ECO:0007669"/>
    <property type="project" value="TreeGrafter"/>
</dbReference>
<dbReference type="RefSeq" id="XP_019520340.1">
    <property type="nucleotide sequence ID" value="XM_019664795.1"/>
</dbReference>
<evidence type="ECO:0000256" key="4">
    <source>
        <dbReference type="ARBA" id="ARBA00022553"/>
    </source>
</evidence>
<evidence type="ECO:0000313" key="22">
    <source>
        <dbReference type="Proteomes" id="UP000694851"/>
    </source>
</evidence>
<dbReference type="InterPro" id="IPR008972">
    <property type="entry name" value="Cupredoxin"/>
</dbReference>
<dbReference type="GO" id="GO:0007267">
    <property type="term" value="P:cell-cell signaling"/>
    <property type="evidence" value="ECO:0007669"/>
    <property type="project" value="UniProtKB-ARBA"/>
</dbReference>
<dbReference type="PROSITE" id="PS51551">
    <property type="entry name" value="EPHRIN_RBD_2"/>
    <property type="match status" value="1"/>
</dbReference>
<comment type="subcellular location">
    <subcellularLocation>
        <location evidence="1">Membrane</location>
        <topology evidence="1">Single-pass type I membrane protein</topology>
    </subcellularLocation>
</comment>
<evidence type="ECO:0000256" key="3">
    <source>
        <dbReference type="ARBA" id="ARBA00022481"/>
    </source>
</evidence>
<dbReference type="PANTHER" id="PTHR11304">
    <property type="entry name" value="EPHRIN"/>
    <property type="match status" value="1"/>
</dbReference>
<evidence type="ECO:0000256" key="6">
    <source>
        <dbReference type="ARBA" id="ARBA00022729"/>
    </source>
</evidence>
<keyword evidence="3" id="KW-0488">Methylation</keyword>
<accession>A0A8B7T6W4</accession>
<dbReference type="AlphaFoldDB" id="A0A8B7T6W4"/>
<keyword evidence="7" id="KW-0221">Differentiation</keyword>
<dbReference type="SUPFAM" id="SSF49503">
    <property type="entry name" value="Cupredoxins"/>
    <property type="match status" value="1"/>
</dbReference>